<accession>A0AAV5A995</accession>
<feature type="compositionally biased region" description="Polar residues" evidence="1">
    <location>
        <begin position="186"/>
        <end position="198"/>
    </location>
</feature>
<keyword evidence="3" id="KW-1185">Reference proteome</keyword>
<dbReference type="Proteomes" id="UP001050691">
    <property type="component" value="Unassembled WGS sequence"/>
</dbReference>
<comment type="caution">
    <text evidence="2">The sequence shown here is derived from an EMBL/GenBank/DDBJ whole genome shotgun (WGS) entry which is preliminary data.</text>
</comment>
<organism evidence="2 3">
    <name type="scientific">Clathrus columnatus</name>
    <dbReference type="NCBI Taxonomy" id="1419009"/>
    <lineage>
        <taxon>Eukaryota</taxon>
        <taxon>Fungi</taxon>
        <taxon>Dikarya</taxon>
        <taxon>Basidiomycota</taxon>
        <taxon>Agaricomycotina</taxon>
        <taxon>Agaricomycetes</taxon>
        <taxon>Phallomycetidae</taxon>
        <taxon>Phallales</taxon>
        <taxon>Clathraceae</taxon>
        <taxon>Clathrus</taxon>
    </lineage>
</organism>
<feature type="region of interest" description="Disordered" evidence="1">
    <location>
        <begin position="1"/>
        <end position="67"/>
    </location>
</feature>
<evidence type="ECO:0000313" key="2">
    <source>
        <dbReference type="EMBL" id="GJJ10267.1"/>
    </source>
</evidence>
<feature type="compositionally biased region" description="Polar residues" evidence="1">
    <location>
        <begin position="103"/>
        <end position="114"/>
    </location>
</feature>
<evidence type="ECO:0000256" key="1">
    <source>
        <dbReference type="SAM" id="MobiDB-lite"/>
    </source>
</evidence>
<feature type="compositionally biased region" description="Polar residues" evidence="1">
    <location>
        <begin position="159"/>
        <end position="168"/>
    </location>
</feature>
<feature type="region of interest" description="Disordered" evidence="1">
    <location>
        <begin position="153"/>
        <end position="198"/>
    </location>
</feature>
<dbReference type="AlphaFoldDB" id="A0AAV5A995"/>
<proteinExistence type="predicted"/>
<dbReference type="EMBL" id="BPWL01000005">
    <property type="protein sequence ID" value="GJJ10267.1"/>
    <property type="molecule type" value="Genomic_DNA"/>
</dbReference>
<feature type="compositionally biased region" description="Basic and acidic residues" evidence="1">
    <location>
        <begin position="169"/>
        <end position="185"/>
    </location>
</feature>
<evidence type="ECO:0000313" key="3">
    <source>
        <dbReference type="Proteomes" id="UP001050691"/>
    </source>
</evidence>
<protein>
    <submittedName>
        <fullName evidence="2">Uncharacterized protein</fullName>
    </submittedName>
</protein>
<feature type="compositionally biased region" description="Low complexity" evidence="1">
    <location>
        <begin position="18"/>
        <end position="66"/>
    </location>
</feature>
<name>A0AAV5A995_9AGAM</name>
<sequence length="308" mass="34047">MSSSSGLSVQDIAAGIDTTTNTEQQQQEPVPTSPTTITSTTTTSTSTSVLSSSSSVSPNKRSNNLVRRLRLRGGADESYLKLKSLNAGISSSGGIFSSPSPNKSPSTRAKSRNGSKGDDEEEDDNNVYPRPNPNAKFKKRFIFVELDEQGQIIDRRGNNKTTRTSSSYRTDESTLRQRGDGHNDTIGRTSNHNHNSSSPLAVAAEHLSSTLSHNPLFQLRFRKQKRLLVKDIPTDDGEYTRSRIIALRQWAESLGAVRRLLRSIPDGTIWIEFKDREVAENVCHLHAHVHIPNVGRVRLDWVEGREAG</sequence>
<gene>
    <name evidence="2" type="ORF">Clacol_004493</name>
</gene>
<reference evidence="2" key="1">
    <citation type="submission" date="2021-10" db="EMBL/GenBank/DDBJ databases">
        <title>De novo Genome Assembly of Clathrus columnatus (Basidiomycota, Fungi) Using Illumina and Nanopore Sequence Data.</title>
        <authorList>
            <person name="Ogiso-Tanaka E."/>
            <person name="Itagaki H."/>
            <person name="Hosoya T."/>
            <person name="Hosaka K."/>
        </authorList>
    </citation>
    <scope>NUCLEOTIDE SEQUENCE</scope>
    <source>
        <strain evidence="2">MO-923</strain>
    </source>
</reference>
<feature type="region of interest" description="Disordered" evidence="1">
    <location>
        <begin position="90"/>
        <end position="134"/>
    </location>
</feature>
<feature type="compositionally biased region" description="Low complexity" evidence="1">
    <location>
        <begin position="90"/>
        <end position="101"/>
    </location>
</feature>